<sequence length="80" mass="8874">MTSLHFTSDEFDQAVALYRDALVDAKEAADTDSDRASVLDQARDNLYADDIDAHALIIALSDSDRGDRVWSLEEEILDAD</sequence>
<gene>
    <name evidence="1" type="ORF">FB466_2642</name>
</gene>
<dbReference type="AlphaFoldDB" id="A0A543HH79"/>
<dbReference type="EMBL" id="VFPN01000004">
    <property type="protein sequence ID" value="TQM57647.1"/>
    <property type="molecule type" value="Genomic_DNA"/>
</dbReference>
<reference evidence="1 2" key="1">
    <citation type="submission" date="2019-06" db="EMBL/GenBank/DDBJ databases">
        <title>Sequencing the genomes of 1000 actinobacteria strains.</title>
        <authorList>
            <person name="Klenk H.-P."/>
        </authorList>
    </citation>
    <scope>NUCLEOTIDE SEQUENCE [LARGE SCALE GENOMIC DNA]</scope>
    <source>
        <strain evidence="1 2">DSM 18031</strain>
    </source>
</reference>
<dbReference type="RefSeq" id="WP_141918913.1">
    <property type="nucleotide sequence ID" value="NZ_BAAAYS010000015.1"/>
</dbReference>
<comment type="caution">
    <text evidence="1">The sequence shown here is derived from an EMBL/GenBank/DDBJ whole genome shotgun (WGS) entry which is preliminary data.</text>
</comment>
<evidence type="ECO:0000313" key="2">
    <source>
        <dbReference type="Proteomes" id="UP000318331"/>
    </source>
</evidence>
<name>A0A543HH79_9MICO</name>
<organism evidence="1 2">
    <name type="scientific">Klugiella xanthotipulae</name>
    <dbReference type="NCBI Taxonomy" id="244735"/>
    <lineage>
        <taxon>Bacteria</taxon>
        <taxon>Bacillati</taxon>
        <taxon>Actinomycetota</taxon>
        <taxon>Actinomycetes</taxon>
        <taxon>Micrococcales</taxon>
        <taxon>Microbacteriaceae</taxon>
        <taxon>Klugiella</taxon>
    </lineage>
</organism>
<keyword evidence="2" id="KW-1185">Reference proteome</keyword>
<protein>
    <submittedName>
        <fullName evidence="1">Uncharacterized protein</fullName>
    </submittedName>
</protein>
<dbReference type="Proteomes" id="UP000318331">
    <property type="component" value="Unassembled WGS sequence"/>
</dbReference>
<evidence type="ECO:0000313" key="1">
    <source>
        <dbReference type="EMBL" id="TQM57647.1"/>
    </source>
</evidence>
<accession>A0A543HH79</accession>
<proteinExistence type="predicted"/>